<dbReference type="PANTHER" id="PTHR10845">
    <property type="entry name" value="REGULATOR OF G PROTEIN SIGNALING"/>
    <property type="match status" value="1"/>
</dbReference>
<accession>A0AAW2ZMX9</accession>
<evidence type="ECO:0000313" key="2">
    <source>
        <dbReference type="EMBL" id="KAL0490125.1"/>
    </source>
</evidence>
<proteinExistence type="predicted"/>
<dbReference type="PROSITE" id="PS50132">
    <property type="entry name" value="RGS"/>
    <property type="match status" value="1"/>
</dbReference>
<feature type="domain" description="RGS" evidence="1">
    <location>
        <begin position="163"/>
        <end position="283"/>
    </location>
</feature>
<dbReference type="InterPro" id="IPR000866">
    <property type="entry name" value="AhpC/TSA"/>
</dbReference>
<dbReference type="Gene3D" id="1.10.167.10">
    <property type="entry name" value="Regulator of G-protein Signalling 4, domain 2"/>
    <property type="match status" value="1"/>
</dbReference>
<comment type="caution">
    <text evidence="2">The sequence shown here is derived from an EMBL/GenBank/DDBJ whole genome shotgun (WGS) entry which is preliminary data.</text>
</comment>
<name>A0AAW2ZMX9_9EUKA</name>
<dbReference type="Proteomes" id="UP001431209">
    <property type="component" value="Unassembled WGS sequence"/>
</dbReference>
<organism evidence="2 3">
    <name type="scientific">Acrasis kona</name>
    <dbReference type="NCBI Taxonomy" id="1008807"/>
    <lineage>
        <taxon>Eukaryota</taxon>
        <taxon>Discoba</taxon>
        <taxon>Heterolobosea</taxon>
        <taxon>Tetramitia</taxon>
        <taxon>Eutetramitia</taxon>
        <taxon>Acrasidae</taxon>
        <taxon>Acrasis</taxon>
    </lineage>
</organism>
<sequence>MAYMKQVNELLSRIKEMGGEVFGVSSEKQHWVDTTKEAWELDYTLVGDQKSKLAKRYGVNLYKRDSKGFNFTVELLRGKSLNDRLDTLQNEKYPEGISQCAVVVIQNNEILYKWCLKPKKRNGYGGWERIAPTDIFEVIKYYFSEKDIISSVNHYIRQDLRGTFINMRKDKSLRDLFADHLANEFCLEGLEFIEKVDEMVSGGFPTKEQEVEIYNTFIDDDSDKAVNLSGKIKRKLADIILNDGDRSSVRVHAFEGAIESVTITLMSDNFERFTKTKEFNEKFMLVYPEVMKKIQKMSVDAKPVVTVPSPGTTDAPGNAVAPSPIVGNLEVENTKNTSCCIVC</sequence>
<dbReference type="SUPFAM" id="SSF52833">
    <property type="entry name" value="Thioredoxin-like"/>
    <property type="match status" value="1"/>
</dbReference>
<dbReference type="SUPFAM" id="SSF48097">
    <property type="entry name" value="Regulator of G-protein signaling, RGS"/>
    <property type="match status" value="1"/>
</dbReference>
<dbReference type="Pfam" id="PF00578">
    <property type="entry name" value="AhpC-TSA"/>
    <property type="match status" value="1"/>
</dbReference>
<dbReference type="InterPro" id="IPR044926">
    <property type="entry name" value="RGS_subdomain_2"/>
</dbReference>
<dbReference type="PANTHER" id="PTHR10845:SF192">
    <property type="entry name" value="DOUBLE HIT, ISOFORM B"/>
    <property type="match status" value="1"/>
</dbReference>
<dbReference type="AlphaFoldDB" id="A0AAW2ZMX9"/>
<dbReference type="CDD" id="cd07440">
    <property type="entry name" value="RGS"/>
    <property type="match status" value="1"/>
</dbReference>
<dbReference type="Gene3D" id="3.40.30.10">
    <property type="entry name" value="Glutaredoxin"/>
    <property type="match status" value="1"/>
</dbReference>
<dbReference type="SMART" id="SM00315">
    <property type="entry name" value="RGS"/>
    <property type="match status" value="1"/>
</dbReference>
<evidence type="ECO:0000259" key="1">
    <source>
        <dbReference type="PROSITE" id="PS50132"/>
    </source>
</evidence>
<protein>
    <recommendedName>
        <fullName evidence="1">RGS domain-containing protein</fullName>
    </recommendedName>
</protein>
<dbReference type="Pfam" id="PF00615">
    <property type="entry name" value="RGS"/>
    <property type="match status" value="1"/>
</dbReference>
<dbReference type="GO" id="GO:0016491">
    <property type="term" value="F:oxidoreductase activity"/>
    <property type="evidence" value="ECO:0007669"/>
    <property type="project" value="InterPro"/>
</dbReference>
<gene>
    <name evidence="2" type="ORF">AKO1_006624</name>
</gene>
<dbReference type="GO" id="GO:0016209">
    <property type="term" value="F:antioxidant activity"/>
    <property type="evidence" value="ECO:0007669"/>
    <property type="project" value="InterPro"/>
</dbReference>
<keyword evidence="3" id="KW-1185">Reference proteome</keyword>
<evidence type="ECO:0000313" key="3">
    <source>
        <dbReference type="Proteomes" id="UP001431209"/>
    </source>
</evidence>
<dbReference type="EMBL" id="JAOPGA020001644">
    <property type="protein sequence ID" value="KAL0490125.1"/>
    <property type="molecule type" value="Genomic_DNA"/>
</dbReference>
<reference evidence="2 3" key="1">
    <citation type="submission" date="2024-03" db="EMBL/GenBank/DDBJ databases">
        <title>The Acrasis kona genome and developmental transcriptomes reveal deep origins of eukaryotic multicellular pathways.</title>
        <authorList>
            <person name="Sheikh S."/>
            <person name="Fu C.-J."/>
            <person name="Brown M.W."/>
            <person name="Baldauf S.L."/>
        </authorList>
    </citation>
    <scope>NUCLEOTIDE SEQUENCE [LARGE SCALE GENOMIC DNA]</scope>
    <source>
        <strain evidence="2 3">ATCC MYA-3509</strain>
    </source>
</reference>
<dbReference type="InterPro" id="IPR016137">
    <property type="entry name" value="RGS"/>
</dbReference>
<dbReference type="InterPro" id="IPR036305">
    <property type="entry name" value="RGS_sf"/>
</dbReference>
<dbReference type="InterPro" id="IPR036249">
    <property type="entry name" value="Thioredoxin-like_sf"/>
</dbReference>